<gene>
    <name evidence="2" type="ORF">HZH66_004816</name>
</gene>
<evidence type="ECO:0000313" key="3">
    <source>
        <dbReference type="Proteomes" id="UP000614350"/>
    </source>
</evidence>
<organism evidence="2 3">
    <name type="scientific">Vespula vulgaris</name>
    <name type="common">Yellow jacket</name>
    <name type="synonym">Wasp</name>
    <dbReference type="NCBI Taxonomy" id="7454"/>
    <lineage>
        <taxon>Eukaryota</taxon>
        <taxon>Metazoa</taxon>
        <taxon>Ecdysozoa</taxon>
        <taxon>Arthropoda</taxon>
        <taxon>Hexapoda</taxon>
        <taxon>Insecta</taxon>
        <taxon>Pterygota</taxon>
        <taxon>Neoptera</taxon>
        <taxon>Endopterygota</taxon>
        <taxon>Hymenoptera</taxon>
        <taxon>Apocrita</taxon>
        <taxon>Aculeata</taxon>
        <taxon>Vespoidea</taxon>
        <taxon>Vespidae</taxon>
        <taxon>Vespinae</taxon>
        <taxon>Vespula</taxon>
    </lineage>
</organism>
<dbReference type="Proteomes" id="UP000614350">
    <property type="component" value="Unassembled WGS sequence"/>
</dbReference>
<evidence type="ECO:0000256" key="1">
    <source>
        <dbReference type="SAM" id="MobiDB-lite"/>
    </source>
</evidence>
<feature type="compositionally biased region" description="Polar residues" evidence="1">
    <location>
        <begin position="1"/>
        <end position="13"/>
    </location>
</feature>
<reference evidence="2" key="1">
    <citation type="journal article" date="2020" name="G3 (Bethesda)">
        <title>High-Quality Assemblies for Three Invasive Social Wasps from the &lt;i&gt;Vespula&lt;/i&gt; Genus.</title>
        <authorList>
            <person name="Harrop T.W.R."/>
            <person name="Guhlin J."/>
            <person name="McLaughlin G.M."/>
            <person name="Permina E."/>
            <person name="Stockwell P."/>
            <person name="Gilligan J."/>
            <person name="Le Lec M.F."/>
            <person name="Gruber M.A.M."/>
            <person name="Quinn O."/>
            <person name="Lovegrove M."/>
            <person name="Duncan E.J."/>
            <person name="Remnant E.J."/>
            <person name="Van Eeckhoven J."/>
            <person name="Graham B."/>
            <person name="Knapp R.A."/>
            <person name="Langford K.W."/>
            <person name="Kronenberg Z."/>
            <person name="Press M.O."/>
            <person name="Eacker S.M."/>
            <person name="Wilson-Rankin E.E."/>
            <person name="Purcell J."/>
            <person name="Lester P.J."/>
            <person name="Dearden P.K."/>
        </authorList>
    </citation>
    <scope>NUCLEOTIDE SEQUENCE</scope>
    <source>
        <strain evidence="2">Marl-1</strain>
    </source>
</reference>
<keyword evidence="3" id="KW-1185">Reference proteome</keyword>
<comment type="caution">
    <text evidence="2">The sequence shown here is derived from an EMBL/GenBank/DDBJ whole genome shotgun (WGS) entry which is preliminary data.</text>
</comment>
<dbReference type="EMBL" id="JACSEA010000004">
    <property type="protein sequence ID" value="KAF7402549.1"/>
    <property type="molecule type" value="Genomic_DNA"/>
</dbReference>
<protein>
    <submittedName>
        <fullName evidence="2">Uncharacterized protein</fullName>
    </submittedName>
</protein>
<accession>A0A834K8S4</accession>
<proteinExistence type="predicted"/>
<evidence type="ECO:0000313" key="2">
    <source>
        <dbReference type="EMBL" id="KAF7402549.1"/>
    </source>
</evidence>
<sequence>MRLSQTRSNVTPSRDSKEHVRTSRPNVYVVLSSSARRFFGGKKLSRVPILTPSLLVQSQSQKDINTLELQLSTTFDITADIYKIEYTFNTTYPRREERDENKERKCANAWL</sequence>
<dbReference type="AlphaFoldDB" id="A0A834K8S4"/>
<name>A0A834K8S4_VESVU</name>
<feature type="region of interest" description="Disordered" evidence="1">
    <location>
        <begin position="1"/>
        <end position="23"/>
    </location>
</feature>